<sequence>MAEISDPSLKKRKLQDGPELEIDLGAPEPPSKKALRKAKKGKSVDSKTQVTETSSTDVTATATAESSEPKETDDSQGKRSQYGIWIGNLSFNTTKDDLRQFIIDNCSVTNEMITRIHLPKGPEKFGRPQNRGFAYIDFSKKKALEEAIGLSEQLLAGRRVLIKNANSFEGRPEKSAEQTSAAATAKPGHPPSRRIFVGNLSFDVTKESLEAHFARCGTVTNVHMATFQDTGKCKGYAWVEFEDIAAAESAVKGFVMEKEDDEEEEAEEEQQQQSDGNSDSEGEAKKAKSKPKKKTEKPFQRRIWVNQLLGRRLKLEFAEDATTRYKKRFGKDGEGRKNDQPAITEAGTEPSAEQARPRKQRRPSVDESRYSKETVQRLSGAIVEAQGKKVTFD</sequence>
<dbReference type="GO" id="GO:0003723">
    <property type="term" value="F:RNA binding"/>
    <property type="evidence" value="ECO:0007669"/>
    <property type="project" value="UniProtKB-UniRule"/>
</dbReference>
<feature type="region of interest" description="Disordered" evidence="3">
    <location>
        <begin position="1"/>
        <end position="79"/>
    </location>
</feature>
<feature type="region of interest" description="Disordered" evidence="3">
    <location>
        <begin position="324"/>
        <end position="376"/>
    </location>
</feature>
<evidence type="ECO:0000256" key="1">
    <source>
        <dbReference type="ARBA" id="ARBA00022884"/>
    </source>
</evidence>
<organism evidence="5 6">
    <name type="scientific">Penicillium ucsense</name>
    <dbReference type="NCBI Taxonomy" id="2839758"/>
    <lineage>
        <taxon>Eukaryota</taxon>
        <taxon>Fungi</taxon>
        <taxon>Dikarya</taxon>
        <taxon>Ascomycota</taxon>
        <taxon>Pezizomycotina</taxon>
        <taxon>Eurotiomycetes</taxon>
        <taxon>Eurotiomycetidae</taxon>
        <taxon>Eurotiales</taxon>
        <taxon>Aspergillaceae</taxon>
        <taxon>Penicillium</taxon>
    </lineage>
</organism>
<feature type="domain" description="RRM" evidence="4">
    <location>
        <begin position="193"/>
        <end position="320"/>
    </location>
</feature>
<evidence type="ECO:0000256" key="3">
    <source>
        <dbReference type="SAM" id="MobiDB-lite"/>
    </source>
</evidence>
<dbReference type="PROSITE" id="PS50102">
    <property type="entry name" value="RRM"/>
    <property type="match status" value="2"/>
</dbReference>
<keyword evidence="1 2" id="KW-0694">RNA-binding</keyword>
<dbReference type="Proteomes" id="UP000631181">
    <property type="component" value="Unassembled WGS sequence"/>
</dbReference>
<gene>
    <name evidence="5" type="ORF">PECM_006672</name>
</gene>
<dbReference type="PANTHER" id="PTHR23236:SF95">
    <property type="entry name" value="NUCLEOLAR PROTEIN 13"/>
    <property type="match status" value="1"/>
</dbReference>
<evidence type="ECO:0000313" key="5">
    <source>
        <dbReference type="EMBL" id="KAF7715613.1"/>
    </source>
</evidence>
<dbReference type="GO" id="GO:0005730">
    <property type="term" value="C:nucleolus"/>
    <property type="evidence" value="ECO:0007669"/>
    <property type="project" value="TreeGrafter"/>
</dbReference>
<feature type="domain" description="RRM" evidence="4">
    <location>
        <begin position="82"/>
        <end position="167"/>
    </location>
</feature>
<feature type="compositionally biased region" description="Acidic residues" evidence="3">
    <location>
        <begin position="258"/>
        <end position="270"/>
    </location>
</feature>
<name>A0A8J8WJI7_9EURO</name>
<dbReference type="AlphaFoldDB" id="A0A8J8WJI7"/>
<comment type="caution">
    <text evidence="5">The sequence shown here is derived from an EMBL/GenBank/DDBJ whole genome shotgun (WGS) entry which is preliminary data.</text>
</comment>
<dbReference type="EMBL" id="WIWV01000055">
    <property type="protein sequence ID" value="KAF7715613.1"/>
    <property type="molecule type" value="Genomic_DNA"/>
</dbReference>
<reference evidence="5" key="1">
    <citation type="journal article" date="2020" name="Front. Microbiol.">
        <title>Gene regulatory networks of Penicillium echinulatum 2HH and Penicillium oxalicum 114-2 inferred by a computational biology approach.</title>
        <authorList>
            <person name="Lenz A.R."/>
            <person name="Galan-Vasquez E."/>
            <person name="Balbinot E."/>
            <person name="De Abreu F.P."/>
            <person name="De Oliveira N.S."/>
            <person name="Da Rosa L.O."/>
            <person name="De Avila E Silva S."/>
            <person name="Camassola M."/>
            <person name="Dillon A.J.P."/>
            <person name="Perez-Rueda E."/>
        </authorList>
    </citation>
    <scope>NUCLEOTIDE SEQUENCE</scope>
    <source>
        <strain evidence="5">S1M29</strain>
    </source>
</reference>
<dbReference type="SMART" id="SM00360">
    <property type="entry name" value="RRM"/>
    <property type="match status" value="2"/>
</dbReference>
<feature type="region of interest" description="Disordered" evidence="3">
    <location>
        <begin position="169"/>
        <end position="192"/>
    </location>
</feature>
<protein>
    <recommendedName>
        <fullName evidence="4">RRM domain-containing protein</fullName>
    </recommendedName>
</protein>
<feature type="compositionally biased region" description="Low complexity" evidence="3">
    <location>
        <begin position="51"/>
        <end position="66"/>
    </location>
</feature>
<dbReference type="Pfam" id="PF00076">
    <property type="entry name" value="RRM_1"/>
    <property type="match status" value="2"/>
</dbReference>
<feature type="region of interest" description="Disordered" evidence="3">
    <location>
        <begin position="256"/>
        <end position="300"/>
    </location>
</feature>
<evidence type="ECO:0000256" key="2">
    <source>
        <dbReference type="PROSITE-ProRule" id="PRU00176"/>
    </source>
</evidence>
<feature type="compositionally biased region" description="Basic and acidic residues" evidence="3">
    <location>
        <begin position="363"/>
        <end position="375"/>
    </location>
</feature>
<dbReference type="InterPro" id="IPR012677">
    <property type="entry name" value="Nucleotide-bd_a/b_plait_sf"/>
</dbReference>
<dbReference type="PANTHER" id="PTHR23236">
    <property type="entry name" value="EUKARYOTIC TRANSLATION INITIATION FACTOR 4B/4H"/>
    <property type="match status" value="1"/>
</dbReference>
<dbReference type="InterPro" id="IPR035979">
    <property type="entry name" value="RBD_domain_sf"/>
</dbReference>
<dbReference type="Gene3D" id="3.30.70.330">
    <property type="match status" value="2"/>
</dbReference>
<evidence type="ECO:0000259" key="4">
    <source>
        <dbReference type="PROSITE" id="PS50102"/>
    </source>
</evidence>
<dbReference type="SUPFAM" id="SSF54928">
    <property type="entry name" value="RNA-binding domain, RBD"/>
    <property type="match status" value="2"/>
</dbReference>
<proteinExistence type="predicted"/>
<feature type="compositionally biased region" description="Basic and acidic residues" evidence="3">
    <location>
        <begin position="67"/>
        <end position="77"/>
    </location>
</feature>
<evidence type="ECO:0000313" key="6">
    <source>
        <dbReference type="Proteomes" id="UP000631181"/>
    </source>
</evidence>
<feature type="compositionally biased region" description="Basic and acidic residues" evidence="3">
    <location>
        <begin position="330"/>
        <end position="339"/>
    </location>
</feature>
<dbReference type="OrthoDB" id="1875751at2759"/>
<accession>A0A8J8WJI7</accession>
<keyword evidence="6" id="KW-1185">Reference proteome</keyword>
<dbReference type="InterPro" id="IPR000504">
    <property type="entry name" value="RRM_dom"/>
</dbReference>